<keyword evidence="4 15" id="KW-0540">Nuclease</keyword>
<comment type="subunit">
    <text evidence="2">Homodimer.</text>
</comment>
<evidence type="ECO:0000256" key="11">
    <source>
        <dbReference type="ARBA" id="ARBA00023204"/>
    </source>
</evidence>
<keyword evidence="17" id="KW-1185">Reference proteome</keyword>
<evidence type="ECO:0000313" key="16">
    <source>
        <dbReference type="EMBL" id="RIY36012.1"/>
    </source>
</evidence>
<dbReference type="Proteomes" id="UP000265916">
    <property type="component" value="Unassembled WGS sequence"/>
</dbReference>
<dbReference type="GO" id="GO:0008821">
    <property type="term" value="F:crossover junction DNA endonuclease activity"/>
    <property type="evidence" value="ECO:0007669"/>
    <property type="project" value="UniProtKB-EC"/>
</dbReference>
<comment type="similarity">
    <text evidence="15">Belongs to the rusA family.</text>
</comment>
<evidence type="ECO:0000256" key="6">
    <source>
        <dbReference type="ARBA" id="ARBA00022759"/>
    </source>
</evidence>
<dbReference type="GO" id="GO:0006281">
    <property type="term" value="P:DNA repair"/>
    <property type="evidence" value="ECO:0007669"/>
    <property type="project" value="UniProtKB-KW"/>
</dbReference>
<keyword evidence="5" id="KW-0479">Metal-binding</keyword>
<dbReference type="GO" id="GO:0000287">
    <property type="term" value="F:magnesium ion binding"/>
    <property type="evidence" value="ECO:0007669"/>
    <property type="project" value="InterPro"/>
</dbReference>
<dbReference type="InterPro" id="IPR016281">
    <property type="entry name" value="Endonuclease_RusA"/>
</dbReference>
<comment type="function">
    <text evidence="12">Endonuclease that resolves Holliday junction intermediates made during homologous genetic recombination and DNA repair. Exhibits sequence and structure-selective cleavage of four-way DNA junctions, where it introduces symmetrical nicks in two strands of the same polarity at the 5' side of CC dinucleotides. Corrects the defects in genetic recombination and DNA repair associated with inactivation of RuvAB or RuvC.</text>
</comment>
<keyword evidence="11 15" id="KW-0234">DNA repair</keyword>
<dbReference type="OrthoDB" id="73971at2"/>
<evidence type="ECO:0000256" key="7">
    <source>
        <dbReference type="ARBA" id="ARBA00022763"/>
    </source>
</evidence>
<evidence type="ECO:0000256" key="9">
    <source>
        <dbReference type="ARBA" id="ARBA00022842"/>
    </source>
</evidence>
<keyword evidence="10" id="KW-0233">DNA recombination</keyword>
<evidence type="ECO:0000256" key="15">
    <source>
        <dbReference type="PIRNR" id="PIRNR001007"/>
    </source>
</evidence>
<dbReference type="AlphaFoldDB" id="A0A3A1YCY8"/>
<dbReference type="Gene3D" id="3.30.1330.70">
    <property type="entry name" value="Holliday junction resolvase RusA"/>
    <property type="match status" value="1"/>
</dbReference>
<reference evidence="16 17" key="1">
    <citation type="submission" date="2017-08" db="EMBL/GenBank/DDBJ databases">
        <title>Reclassification of Bisgaard taxon 37 and 44.</title>
        <authorList>
            <person name="Christensen H."/>
        </authorList>
    </citation>
    <scope>NUCLEOTIDE SEQUENCE [LARGE SCALE GENOMIC DNA]</scope>
    <source>
        <strain evidence="16 17">111</strain>
    </source>
</reference>
<evidence type="ECO:0000256" key="2">
    <source>
        <dbReference type="ARBA" id="ARBA00011738"/>
    </source>
</evidence>
<evidence type="ECO:0000313" key="17">
    <source>
        <dbReference type="Proteomes" id="UP000265916"/>
    </source>
</evidence>
<dbReference type="EC" id="3.1.21.10" evidence="14 15"/>
<evidence type="ECO:0000256" key="4">
    <source>
        <dbReference type="ARBA" id="ARBA00022722"/>
    </source>
</evidence>
<organism evidence="16 17">
    <name type="scientific">Psittacicella hinzii</name>
    <dbReference type="NCBI Taxonomy" id="2028575"/>
    <lineage>
        <taxon>Bacteria</taxon>
        <taxon>Pseudomonadati</taxon>
        <taxon>Pseudomonadota</taxon>
        <taxon>Gammaproteobacteria</taxon>
        <taxon>Pasteurellales</taxon>
        <taxon>Psittacicellaceae</taxon>
        <taxon>Psittacicella</taxon>
    </lineage>
</organism>
<evidence type="ECO:0000256" key="12">
    <source>
        <dbReference type="ARBA" id="ARBA00024745"/>
    </source>
</evidence>
<dbReference type="InterPro" id="IPR036614">
    <property type="entry name" value="RusA-like_sf"/>
</dbReference>
<evidence type="ECO:0000256" key="8">
    <source>
        <dbReference type="ARBA" id="ARBA00022801"/>
    </source>
</evidence>
<protein>
    <recommendedName>
        <fullName evidence="3 15">Crossover junction endodeoxyribonuclease rusA</fullName>
        <ecNumber evidence="14 15">3.1.21.10</ecNumber>
    </recommendedName>
</protein>
<dbReference type="GO" id="GO:0006310">
    <property type="term" value="P:DNA recombination"/>
    <property type="evidence" value="ECO:0007669"/>
    <property type="project" value="UniProtKB-KW"/>
</dbReference>
<accession>A0A3A1YCY8</accession>
<comment type="catalytic activity">
    <reaction evidence="13 15">
        <text>Endonucleolytic cleavage at a junction such as a reciprocal single-stranded crossover between two homologous DNA duplexes (Holliday junction).</text>
        <dbReference type="EC" id="3.1.21.10"/>
    </reaction>
</comment>
<sequence length="131" mass="15240">MQLDLILDFPVSVNAMYKTIIRGKFTQRAHSKRYREYRALTIPVVKRAIREQAWKKAPETVALTLHVTEYCPDRRRRDIDNVIKPIMDILTEAGVYDDDSQIKRLEVSKINADDQDDKSLRGKVKVLIKAL</sequence>
<dbReference type="RefSeq" id="WP_119532118.1">
    <property type="nucleotide sequence ID" value="NZ_JBHSSP010000028.1"/>
</dbReference>
<keyword evidence="8 15" id="KW-0378">Hydrolase</keyword>
<dbReference type="EMBL" id="NRJG01000120">
    <property type="protein sequence ID" value="RIY36012.1"/>
    <property type="molecule type" value="Genomic_DNA"/>
</dbReference>
<gene>
    <name evidence="16" type="ORF">CKF58_06400</name>
</gene>
<evidence type="ECO:0000256" key="13">
    <source>
        <dbReference type="ARBA" id="ARBA00029354"/>
    </source>
</evidence>
<dbReference type="PIRSF" id="PIRSF001007">
    <property type="entry name" value="RusA"/>
    <property type="match status" value="1"/>
</dbReference>
<dbReference type="SUPFAM" id="SSF103084">
    <property type="entry name" value="Holliday junction resolvase RusA"/>
    <property type="match status" value="1"/>
</dbReference>
<comment type="caution">
    <text evidence="16">The sequence shown here is derived from an EMBL/GenBank/DDBJ whole genome shotgun (WGS) entry which is preliminary data.</text>
</comment>
<comment type="function">
    <text evidence="15">Endonuclease that resolves Holliday junction intermediates made during homologous genetic recombination and DNA repair. Exhibits sequence and structure-selective cleavage of four-way DNA junctions, where it introduces symmetrical nicks in two strands of the same polarity at the 5' side of dinucleotides. Corrects the defects in genetic recombination and DNA repair associated with inactivation of ruvAB or ruvC.</text>
</comment>
<keyword evidence="6 15" id="KW-0255">Endonuclease</keyword>
<keyword evidence="7 15" id="KW-0227">DNA damage</keyword>
<comment type="cofactor">
    <cofactor evidence="1">
        <name>Mg(2+)</name>
        <dbReference type="ChEBI" id="CHEBI:18420"/>
    </cofactor>
</comment>
<evidence type="ECO:0000256" key="14">
    <source>
        <dbReference type="ARBA" id="ARBA00029488"/>
    </source>
</evidence>
<evidence type="ECO:0000256" key="5">
    <source>
        <dbReference type="ARBA" id="ARBA00022723"/>
    </source>
</evidence>
<evidence type="ECO:0000256" key="10">
    <source>
        <dbReference type="ARBA" id="ARBA00023172"/>
    </source>
</evidence>
<keyword evidence="9" id="KW-0460">Magnesium</keyword>
<name>A0A3A1YCY8_9GAMM</name>
<dbReference type="Pfam" id="PF05866">
    <property type="entry name" value="RusA"/>
    <property type="match status" value="1"/>
</dbReference>
<evidence type="ECO:0000256" key="3">
    <source>
        <dbReference type="ARBA" id="ARBA00014885"/>
    </source>
</evidence>
<proteinExistence type="inferred from homology"/>
<evidence type="ECO:0000256" key="1">
    <source>
        <dbReference type="ARBA" id="ARBA00001946"/>
    </source>
</evidence>
<dbReference type="InterPro" id="IPR008822">
    <property type="entry name" value="Endonuclease_RusA-like"/>
</dbReference>